<feature type="compositionally biased region" description="Polar residues" evidence="1">
    <location>
        <begin position="217"/>
        <end position="226"/>
    </location>
</feature>
<feature type="region of interest" description="Disordered" evidence="1">
    <location>
        <begin position="197"/>
        <end position="226"/>
    </location>
</feature>
<protein>
    <recommendedName>
        <fullName evidence="4">Lipoprotein</fullName>
    </recommendedName>
</protein>
<proteinExistence type="predicted"/>
<reference evidence="3" key="1">
    <citation type="submission" date="2020-01" db="EMBL/GenBank/DDBJ databases">
        <title>'Steroidobacter agaridevorans' sp. nov., agar-degrading bacteria isolated from rhizosphere soils.</title>
        <authorList>
            <person name="Ikenaga M."/>
            <person name="Kataoka M."/>
            <person name="Murouchi A."/>
            <person name="Katsuragi S."/>
            <person name="Sakai M."/>
        </authorList>
    </citation>
    <scope>NUCLEOTIDE SEQUENCE [LARGE SCALE GENOMIC DNA]</scope>
    <source>
        <strain evidence="3">YU21-B</strain>
    </source>
</reference>
<dbReference type="PROSITE" id="PS51257">
    <property type="entry name" value="PROKAR_LIPOPROTEIN"/>
    <property type="match status" value="1"/>
</dbReference>
<evidence type="ECO:0000256" key="1">
    <source>
        <dbReference type="SAM" id="MobiDB-lite"/>
    </source>
</evidence>
<sequence>MMTLKHTVGLLCVCVASLSLQGCEIVDQFRQQSAANSAASVPPSPAPLSGNTPAYLDIMNGLSTPDPARQADLFYEVEREYTRAPTTASTLRYAVALVTPGHPASSPSEGKRLLETLLATPERLTQDERTLASVLLHETDVRLKLEAENRRLLATLDDRHRSQANSDKRIQAQIEENARLRRALAEAQQKLDAIKEIERSIIERSPTPPGNRDAAPSETQSPPASR</sequence>
<dbReference type="EMBL" id="BLJN01000004">
    <property type="protein sequence ID" value="GFE82183.1"/>
    <property type="molecule type" value="Genomic_DNA"/>
</dbReference>
<accession>A0A829YH05</accession>
<dbReference type="Proteomes" id="UP000445000">
    <property type="component" value="Unassembled WGS sequence"/>
</dbReference>
<evidence type="ECO:0000313" key="2">
    <source>
        <dbReference type="EMBL" id="GFE82183.1"/>
    </source>
</evidence>
<keyword evidence="3" id="KW-1185">Reference proteome</keyword>
<name>A0A829YH05_9GAMM</name>
<evidence type="ECO:0000313" key="3">
    <source>
        <dbReference type="Proteomes" id="UP000445000"/>
    </source>
</evidence>
<gene>
    <name evidence="2" type="ORF">GCM10011487_41830</name>
</gene>
<evidence type="ECO:0008006" key="4">
    <source>
        <dbReference type="Google" id="ProtNLM"/>
    </source>
</evidence>
<dbReference type="AlphaFoldDB" id="A0A829YH05"/>
<comment type="caution">
    <text evidence="2">The sequence shown here is derived from an EMBL/GenBank/DDBJ whole genome shotgun (WGS) entry which is preliminary data.</text>
</comment>
<organism evidence="2 3">
    <name type="scientific">Steroidobacter agaridevorans</name>
    <dbReference type="NCBI Taxonomy" id="2695856"/>
    <lineage>
        <taxon>Bacteria</taxon>
        <taxon>Pseudomonadati</taxon>
        <taxon>Pseudomonadota</taxon>
        <taxon>Gammaproteobacteria</taxon>
        <taxon>Steroidobacterales</taxon>
        <taxon>Steroidobacteraceae</taxon>
        <taxon>Steroidobacter</taxon>
    </lineage>
</organism>